<dbReference type="Proteomes" id="UP001595993">
    <property type="component" value="Unassembled WGS sequence"/>
</dbReference>
<protein>
    <submittedName>
        <fullName evidence="1">Uncharacterized protein</fullName>
    </submittedName>
</protein>
<reference evidence="2" key="1">
    <citation type="journal article" date="2019" name="Int. J. Syst. Evol. Microbiol.">
        <title>The Global Catalogue of Microorganisms (GCM) 10K type strain sequencing project: providing services to taxonomists for standard genome sequencing and annotation.</title>
        <authorList>
            <consortium name="The Broad Institute Genomics Platform"/>
            <consortium name="The Broad Institute Genome Sequencing Center for Infectious Disease"/>
            <person name="Wu L."/>
            <person name="Ma J."/>
        </authorList>
    </citation>
    <scope>NUCLEOTIDE SEQUENCE [LARGE SCALE GENOMIC DNA]</scope>
    <source>
        <strain evidence="2">CGMCC 4.7139</strain>
    </source>
</reference>
<comment type="caution">
    <text evidence="1">The sequence shown here is derived from an EMBL/GenBank/DDBJ whole genome shotgun (WGS) entry which is preliminary data.</text>
</comment>
<keyword evidence="2" id="KW-1185">Reference proteome</keyword>
<dbReference type="RefSeq" id="WP_381201156.1">
    <property type="nucleotide sequence ID" value="NZ_JBHSFE010000027.1"/>
</dbReference>
<gene>
    <name evidence="1" type="ORF">ACFO9E_28745</name>
</gene>
<organism evidence="1 2">
    <name type="scientific">Streptomyces maoxianensis</name>
    <dbReference type="NCBI Taxonomy" id="1459942"/>
    <lineage>
        <taxon>Bacteria</taxon>
        <taxon>Bacillati</taxon>
        <taxon>Actinomycetota</taxon>
        <taxon>Actinomycetes</taxon>
        <taxon>Kitasatosporales</taxon>
        <taxon>Streptomycetaceae</taxon>
        <taxon>Streptomyces</taxon>
    </lineage>
</organism>
<sequence>MTADVALSILANRTTVPRDERKRAEVLAAFAALQRLTTEEPLEATK</sequence>
<evidence type="ECO:0000313" key="2">
    <source>
        <dbReference type="Proteomes" id="UP001595993"/>
    </source>
</evidence>
<evidence type="ECO:0000313" key="1">
    <source>
        <dbReference type="EMBL" id="MFC4611735.1"/>
    </source>
</evidence>
<name>A0ABV9GF97_9ACTN</name>
<dbReference type="EMBL" id="JBHSFE010000027">
    <property type="protein sequence ID" value="MFC4611735.1"/>
    <property type="molecule type" value="Genomic_DNA"/>
</dbReference>
<proteinExistence type="predicted"/>
<accession>A0ABV9GF97</accession>